<protein>
    <recommendedName>
        <fullName evidence="9">Transmembrane protein 94</fullName>
    </recommendedName>
</protein>
<dbReference type="GO" id="GO:0000166">
    <property type="term" value="F:nucleotide binding"/>
    <property type="evidence" value="ECO:0007669"/>
    <property type="project" value="InterPro"/>
</dbReference>
<dbReference type="Proteomes" id="UP000078540">
    <property type="component" value="Unassembled WGS sequence"/>
</dbReference>
<keyword evidence="4 6" id="KW-0472">Membrane</keyword>
<dbReference type="SUPFAM" id="SSF81665">
    <property type="entry name" value="Calcium ATPase, transmembrane domain M"/>
    <property type="match status" value="1"/>
</dbReference>
<evidence type="ECO:0000256" key="2">
    <source>
        <dbReference type="ARBA" id="ARBA00022692"/>
    </source>
</evidence>
<gene>
    <name evidence="7" type="ORF">ALC53_10199</name>
</gene>
<feature type="transmembrane region" description="Helical" evidence="6">
    <location>
        <begin position="1506"/>
        <end position="1528"/>
    </location>
</feature>
<keyword evidence="3 6" id="KW-1133">Transmembrane helix</keyword>
<dbReference type="PANTHER" id="PTHR13219:SF6">
    <property type="entry name" value="TRANSMEMBRANE PROTEIN 94"/>
    <property type="match status" value="1"/>
</dbReference>
<dbReference type="Gene3D" id="1.20.1110.10">
    <property type="entry name" value="Calcium-transporting ATPase, transmembrane domain"/>
    <property type="match status" value="1"/>
</dbReference>
<evidence type="ECO:0000256" key="3">
    <source>
        <dbReference type="ARBA" id="ARBA00022989"/>
    </source>
</evidence>
<proteinExistence type="predicted"/>
<feature type="transmembrane region" description="Helical" evidence="6">
    <location>
        <begin position="1583"/>
        <end position="1603"/>
    </location>
</feature>
<name>A0A195B5D9_9HYME</name>
<comment type="subcellular location">
    <subcellularLocation>
        <location evidence="1">Membrane</location>
        <topology evidence="1">Multi-pass membrane protein</topology>
    </subcellularLocation>
</comment>
<feature type="transmembrane region" description="Helical" evidence="6">
    <location>
        <begin position="1374"/>
        <end position="1396"/>
    </location>
</feature>
<dbReference type="SUPFAM" id="SSF81660">
    <property type="entry name" value="Metal cation-transporting ATPase, ATP-binding domain N"/>
    <property type="match status" value="1"/>
</dbReference>
<feature type="region of interest" description="Disordered" evidence="5">
    <location>
        <begin position="1167"/>
        <end position="1190"/>
    </location>
</feature>
<dbReference type="InterPro" id="IPR023298">
    <property type="entry name" value="ATPase_P-typ_TM_dom_sf"/>
</dbReference>
<dbReference type="EMBL" id="KQ976604">
    <property type="protein sequence ID" value="KYM79404.1"/>
    <property type="molecule type" value="Genomic_DNA"/>
</dbReference>
<keyword evidence="2 6" id="KW-0812">Transmembrane</keyword>
<evidence type="ECO:0000256" key="5">
    <source>
        <dbReference type="SAM" id="MobiDB-lite"/>
    </source>
</evidence>
<dbReference type="Gene3D" id="3.40.1110.10">
    <property type="entry name" value="Calcium-transporting ATPase, cytoplasmic domain N"/>
    <property type="match status" value="1"/>
</dbReference>
<feature type="transmembrane region" description="Helical" evidence="6">
    <location>
        <begin position="1548"/>
        <end position="1571"/>
    </location>
</feature>
<feature type="transmembrane region" description="Helical" evidence="6">
    <location>
        <begin position="351"/>
        <end position="369"/>
    </location>
</feature>
<organism evidence="7 8">
    <name type="scientific">Atta colombica</name>
    <dbReference type="NCBI Taxonomy" id="520822"/>
    <lineage>
        <taxon>Eukaryota</taxon>
        <taxon>Metazoa</taxon>
        <taxon>Ecdysozoa</taxon>
        <taxon>Arthropoda</taxon>
        <taxon>Hexapoda</taxon>
        <taxon>Insecta</taxon>
        <taxon>Pterygota</taxon>
        <taxon>Neoptera</taxon>
        <taxon>Endopterygota</taxon>
        <taxon>Hymenoptera</taxon>
        <taxon>Apocrita</taxon>
        <taxon>Aculeata</taxon>
        <taxon>Formicoidea</taxon>
        <taxon>Formicidae</taxon>
        <taxon>Myrmicinae</taxon>
        <taxon>Atta</taxon>
    </lineage>
</organism>
<feature type="compositionally biased region" description="Basic and acidic residues" evidence="5">
    <location>
        <begin position="1177"/>
        <end position="1190"/>
    </location>
</feature>
<feature type="transmembrane region" description="Helical" evidence="6">
    <location>
        <begin position="316"/>
        <end position="339"/>
    </location>
</feature>
<feature type="transmembrane region" description="Helical" evidence="6">
    <location>
        <begin position="122"/>
        <end position="144"/>
    </location>
</feature>
<feature type="transmembrane region" description="Helical" evidence="6">
    <location>
        <begin position="566"/>
        <end position="590"/>
    </location>
</feature>
<evidence type="ECO:0000256" key="6">
    <source>
        <dbReference type="SAM" id="Phobius"/>
    </source>
</evidence>
<evidence type="ECO:0000313" key="8">
    <source>
        <dbReference type="Proteomes" id="UP000078540"/>
    </source>
</evidence>
<accession>A0A195B5D9</accession>
<dbReference type="Pfam" id="PF01027">
    <property type="entry name" value="Bax1-I"/>
    <property type="match status" value="1"/>
</dbReference>
<feature type="transmembrane region" description="Helical" evidence="6">
    <location>
        <begin position="215"/>
        <end position="241"/>
    </location>
</feature>
<keyword evidence="8" id="KW-1185">Reference proteome</keyword>
<dbReference type="GO" id="GO:0016020">
    <property type="term" value="C:membrane"/>
    <property type="evidence" value="ECO:0007669"/>
    <property type="project" value="UniProtKB-SubCell"/>
</dbReference>
<dbReference type="InterPro" id="IPR006214">
    <property type="entry name" value="Bax_inhibitor_1-related"/>
</dbReference>
<evidence type="ECO:0000256" key="1">
    <source>
        <dbReference type="ARBA" id="ARBA00004141"/>
    </source>
</evidence>
<evidence type="ECO:0000313" key="7">
    <source>
        <dbReference type="EMBL" id="KYM79404.1"/>
    </source>
</evidence>
<feature type="transmembrane region" description="Helical" evidence="6">
    <location>
        <begin position="183"/>
        <end position="203"/>
    </location>
</feature>
<feature type="transmembrane region" description="Helical" evidence="6">
    <location>
        <begin position="95"/>
        <end position="116"/>
    </location>
</feature>
<feature type="transmembrane region" description="Helical" evidence="6">
    <location>
        <begin position="534"/>
        <end position="554"/>
    </location>
</feature>
<reference evidence="7 8" key="1">
    <citation type="submission" date="2015-09" db="EMBL/GenBank/DDBJ databases">
        <title>Atta colombica WGS genome.</title>
        <authorList>
            <person name="Nygaard S."/>
            <person name="Hu H."/>
            <person name="Boomsma J."/>
            <person name="Zhang G."/>
        </authorList>
    </citation>
    <scope>NUCLEOTIDE SEQUENCE [LARGE SCALE GENOMIC DNA]</scope>
    <source>
        <strain evidence="7">Treedump-2</strain>
        <tissue evidence="7">Whole body</tissue>
    </source>
</reference>
<sequence length="1632" mass="186743">MRSDDIDIEEQRIPHNIPGPPQLPPLIKGQKLKSGPYTITVTDEMVAQRERENLELYKAWVREQRRRNMLPQDEADEFIGDFKDIIIRRSFVRKVFCLLTLQLIFTVFVISLFLFWDEAQKFMIVYWFLWIVAFAVFIISYCTVSCSVYARRTPPFNYICLILLTMAMSYIAAFVSVFYTIEVILIVLGMTAVVTMIIALVATFSTFDLTMRPGLLMIVGLVAIVSIFTVLIILLFTHIIVLRLKMEDERLIGKDTKTDENTEAKPKETLGLNTTVALDTLHRDVRRVLQEYEEEHRKNKKYRAWLKDTLHHRSQYTTLCWTSAIALLINAIILIVAFFTLNETWYSTLPYEGLIVCCLVVLNFILVVSDNKLRHEEIPHRVKILLDQLNVARSTCQWKSENYPHLCSPQSPCLTLQWTYRDGEVVNLPWALLVAGDIIVMKPGQQAPGYCVPYEDSEAPVLHARETYSVPVHSANEIFSMPQSRVPLKSKIYKLQETPYLVNLRMALDQALDRPVTYYNRKRHLLMICCIEHLTYPILVIVILVINLLRYLYLTDYFGTGHWSEMFLLQPIAVSLPLLPLVFPTCWIFLNCFGMARFKALFKLYLSAKKLQFVDPFEDAEINGPNHPDVVYNWLELKEYFFGILFGNEHMMSRSASILHVLGSVTALCCVDKKGILSWPNPTAEKVFFLRNANILSPSSSTGSVDKTTDKNQESEETKVNSNRTSYVQHDMSHSTAEVLDLTHDHALPFRLQFDDHSWRQHLNSLKPLGLAILLNTCNMDTQEHYTQFCCHVTCEALYNENLVPVTNRRCLCELAKQIGFQDQAQKIFQLEQQLCTFRHVQPEMVRRDIKFARSLSIATKLKFPFPHMVAVVVKERSGGGLQLLTQGTADIILDSCIEYWDGHDLCPLSASDRKKVQDFYQRTSLTSYCTAFAYRPLTRAINDNMSEIYLELPADSKHLYTPHRSPTPLPWDFRNVLDPRIRGILGQFHSTDSLLCNENKDDDVNDIESCFEVQCNQVFIGMVTMQYQAQTDMVQLIEQLDRACIRFVHFSKENELRSRVFSEKMGLESGWNCHISLLSEGARSESPVGWWVSQAAAMSSPTPSPTAQSHQPNYSCMDEASHLLNRVLPRTNLNNSRAMSMSAPSAINTDFSTVKFDDETTEWNNTGTSQVKSTMSHRDNKLSSREQDTVRSEDSVLVQSVDLGSGQEAWRSLSCLTDSTEQSAPVNFDLSNRAKLPRGIDKIRPHIELIDNVPLLVSLFTDCNTTVTREMLHIMQDYGEVVCVLGSSANAENMPIFMQADAGVAVEPLYPQVCQKVPVLVSPKESQGISPVDLSRALNSVTCSLSVKREDPVAIFHLIMEARHYMKNLWNCIQFWLCCVITLSFVQMLSAFLLLPPLFSIDQILWLCCLIIPVLSTSMITTPIDSTIMQRATGKNQCVVNGEVTLFVLWCYGSKFLPTVITVILSQCISFLTLCPVYVPQNSKCLYIYPDPRDQIWGGWGSKPIVVLVVQHFALTLIVLHFVTISVSFVHREYSIWKKNPISNCTWFLGVFIVLCVQAMFSGIVFRKFWREESKKIENFPIHVPLFFLFSVPLTFIINELIKWQEIKVNVRYQKRARLEFGTKLGMNSPF</sequence>
<dbReference type="STRING" id="520822.A0A195B5D9"/>
<dbReference type="InterPro" id="IPR023299">
    <property type="entry name" value="ATPase_P-typ_cyto_dom_N"/>
</dbReference>
<evidence type="ECO:0000256" key="4">
    <source>
        <dbReference type="ARBA" id="ARBA00023136"/>
    </source>
</evidence>
<feature type="region of interest" description="Disordered" evidence="5">
    <location>
        <begin position="699"/>
        <end position="727"/>
    </location>
</feature>
<evidence type="ECO:0008006" key="9">
    <source>
        <dbReference type="Google" id="ProtNLM"/>
    </source>
</evidence>
<feature type="compositionally biased region" description="Basic and acidic residues" evidence="5">
    <location>
        <begin position="707"/>
        <end position="719"/>
    </location>
</feature>
<dbReference type="InterPro" id="IPR039720">
    <property type="entry name" value="TMEM94"/>
</dbReference>
<feature type="transmembrane region" description="Helical" evidence="6">
    <location>
        <begin position="1405"/>
        <end position="1425"/>
    </location>
</feature>
<dbReference type="PANTHER" id="PTHR13219">
    <property type="entry name" value="TRANSMEMBRANE PROTEIN 94"/>
    <property type="match status" value="1"/>
</dbReference>